<evidence type="ECO:0000313" key="1">
    <source>
        <dbReference type="EMBL" id="MBA4452408.1"/>
    </source>
</evidence>
<protein>
    <submittedName>
        <fullName evidence="1">Uncharacterized protein</fullName>
    </submittedName>
</protein>
<gene>
    <name evidence="1" type="ORF">H2B03_04450</name>
</gene>
<dbReference type="EMBL" id="JACEMZ010000023">
    <property type="protein sequence ID" value="MBA4452408.1"/>
    <property type="molecule type" value="Genomic_DNA"/>
</dbReference>
<evidence type="ECO:0000313" key="2">
    <source>
        <dbReference type="Proteomes" id="UP000559653"/>
    </source>
</evidence>
<comment type="caution">
    <text evidence="1">The sequence shown here is derived from an EMBL/GenBank/DDBJ whole genome shotgun (WGS) entry which is preliminary data.</text>
</comment>
<accession>A0AC60VYS8</accession>
<sequence length="158" mass="17832">MVFKDRKLIVVAIIAGVVGLAAMIGFIGQGNVRHVEIFWQEKVEQTVAFEDIDGKVQLVGITGVTGEPNPHLISRTSFAYILTVVNNGDQHHRLYIEGLELQTDLLEPGQQDVITIYPSEEGVYKYFDKRERLEELGKIEIRTVVPSDEFTGFLRDMI</sequence>
<dbReference type="Proteomes" id="UP000559653">
    <property type="component" value="Unassembled WGS sequence"/>
</dbReference>
<proteinExistence type="predicted"/>
<organism evidence="1 2">
    <name type="scientific">Candidatus Nitrosomaritimum aestuariumsis</name>
    <dbReference type="NCBI Taxonomy" id="3342354"/>
    <lineage>
        <taxon>Archaea</taxon>
        <taxon>Nitrososphaerota</taxon>
        <taxon>Nitrososphaeria</taxon>
        <taxon>Nitrosopumilales</taxon>
        <taxon>Nitrosopumilaceae</taxon>
        <taxon>Candidatus Nitrosomaritimum</taxon>
    </lineage>
</organism>
<name>A0AC60VYS8_9ARCH</name>
<reference evidence="1 2" key="1">
    <citation type="journal article" date="2020" name="Appl. Environ. Microbiol.">
        <title>Genomic Characteristics of a Novel Species of Ammonia-Oxidizing Archaea from the Jiulong River Estuary.</title>
        <authorList>
            <person name="Zou D."/>
            <person name="Wan R."/>
            <person name="Han L."/>
            <person name="Xu M.N."/>
            <person name="Liu Y."/>
            <person name="Liu H."/>
            <person name="Kao S.J."/>
            <person name="Li M."/>
        </authorList>
    </citation>
    <scope>NUCLEOTIDE SEQUENCE [LARGE SCALE GENOMIC DNA]</scope>
    <source>
        <strain evidence="1">W1bin1</strain>
    </source>
</reference>